<protein>
    <submittedName>
        <fullName evidence="2">Uu.00g058370.m01.CDS01</fullName>
    </submittedName>
</protein>
<dbReference type="Proteomes" id="UP001295740">
    <property type="component" value="Unassembled WGS sequence"/>
</dbReference>
<keyword evidence="3" id="KW-1185">Reference proteome</keyword>
<feature type="signal peptide" evidence="1">
    <location>
        <begin position="1"/>
        <end position="19"/>
    </location>
</feature>
<feature type="chain" id="PRO_5042492490" evidence="1">
    <location>
        <begin position="20"/>
        <end position="190"/>
    </location>
</feature>
<evidence type="ECO:0000313" key="2">
    <source>
        <dbReference type="EMBL" id="CAJ2509937.1"/>
    </source>
</evidence>
<reference evidence="2" key="1">
    <citation type="submission" date="2023-10" db="EMBL/GenBank/DDBJ databases">
        <authorList>
            <person name="Hackl T."/>
        </authorList>
    </citation>
    <scope>NUCLEOTIDE SEQUENCE</scope>
</reference>
<proteinExistence type="predicted"/>
<organism evidence="2 3">
    <name type="scientific">Anthostomella pinea</name>
    <dbReference type="NCBI Taxonomy" id="933095"/>
    <lineage>
        <taxon>Eukaryota</taxon>
        <taxon>Fungi</taxon>
        <taxon>Dikarya</taxon>
        <taxon>Ascomycota</taxon>
        <taxon>Pezizomycotina</taxon>
        <taxon>Sordariomycetes</taxon>
        <taxon>Xylariomycetidae</taxon>
        <taxon>Xylariales</taxon>
        <taxon>Xylariaceae</taxon>
        <taxon>Anthostomella</taxon>
    </lineage>
</organism>
<evidence type="ECO:0000313" key="3">
    <source>
        <dbReference type="Proteomes" id="UP001295740"/>
    </source>
</evidence>
<accession>A0AAI8VRW2</accession>
<dbReference type="EMBL" id="CAUWAG010000013">
    <property type="protein sequence ID" value="CAJ2509937.1"/>
    <property type="molecule type" value="Genomic_DNA"/>
</dbReference>
<sequence>MHTANTLTLALATASGALAAPLAARQANEFSLAMALGDGVVALTAVLNGTDIVLEAGRLSVYPGQEAHFIGADAYLAVILDFTNNTGPLAGYTQYGLVVPDVGHVAGAAATVTAVKDYDDFDFTFSVADGVISHKLTATTNTWFACEDTVNGEQNLVLKWGNSKQDGSLPDGCQPATFIQNFNIPGGPSS</sequence>
<keyword evidence="1" id="KW-0732">Signal</keyword>
<comment type="caution">
    <text evidence="2">The sequence shown here is derived from an EMBL/GenBank/DDBJ whole genome shotgun (WGS) entry which is preliminary data.</text>
</comment>
<gene>
    <name evidence="2" type="ORF">KHLLAP_LOCUS10405</name>
</gene>
<name>A0AAI8VRW2_9PEZI</name>
<dbReference type="AlphaFoldDB" id="A0AAI8VRW2"/>
<evidence type="ECO:0000256" key="1">
    <source>
        <dbReference type="SAM" id="SignalP"/>
    </source>
</evidence>